<dbReference type="Pfam" id="PF13354">
    <property type="entry name" value="Beta-lactamase2"/>
    <property type="match status" value="2"/>
</dbReference>
<feature type="compositionally biased region" description="Polar residues" evidence="1">
    <location>
        <begin position="11"/>
        <end position="20"/>
    </location>
</feature>
<evidence type="ECO:0000256" key="2">
    <source>
        <dbReference type="SAM" id="Phobius"/>
    </source>
</evidence>
<dbReference type="GO" id="GO:0046677">
    <property type="term" value="P:response to antibiotic"/>
    <property type="evidence" value="ECO:0007669"/>
    <property type="project" value="InterPro"/>
</dbReference>
<evidence type="ECO:0000313" key="4">
    <source>
        <dbReference type="EMBL" id="NMM96269.1"/>
    </source>
</evidence>
<dbReference type="GO" id="GO:0030655">
    <property type="term" value="P:beta-lactam antibiotic catabolic process"/>
    <property type="evidence" value="ECO:0007669"/>
    <property type="project" value="InterPro"/>
</dbReference>
<dbReference type="InterPro" id="IPR045155">
    <property type="entry name" value="Beta-lactam_cat"/>
</dbReference>
<dbReference type="Proteomes" id="UP000529710">
    <property type="component" value="Unassembled WGS sequence"/>
</dbReference>
<reference evidence="4 5" key="1">
    <citation type="submission" date="2020-02" db="EMBL/GenBank/DDBJ databases">
        <title>Characterization of phylogenetic diversity of novel bifidobacterial species isolated in Czech ZOOs.</title>
        <authorList>
            <person name="Lugli G.A."/>
            <person name="Vera N.B."/>
            <person name="Ventura M."/>
        </authorList>
    </citation>
    <scope>NUCLEOTIDE SEQUENCE [LARGE SCALE GENOMIC DNA]</scope>
    <source>
        <strain evidence="4 5">DSM 109960</strain>
    </source>
</reference>
<feature type="compositionally biased region" description="Basic and acidic residues" evidence="1">
    <location>
        <begin position="1"/>
        <end position="10"/>
    </location>
</feature>
<dbReference type="SUPFAM" id="SSF56601">
    <property type="entry name" value="beta-lactamase/transpeptidase-like"/>
    <property type="match status" value="1"/>
</dbReference>
<feature type="compositionally biased region" description="Low complexity" evidence="1">
    <location>
        <begin position="63"/>
        <end position="78"/>
    </location>
</feature>
<evidence type="ECO:0000313" key="5">
    <source>
        <dbReference type="Proteomes" id="UP000529710"/>
    </source>
</evidence>
<feature type="region of interest" description="Disordered" evidence="1">
    <location>
        <begin position="63"/>
        <end position="103"/>
    </location>
</feature>
<comment type="caution">
    <text evidence="4">The sequence shown here is derived from an EMBL/GenBank/DDBJ whole genome shotgun (WGS) entry which is preliminary data.</text>
</comment>
<keyword evidence="2" id="KW-0812">Transmembrane</keyword>
<keyword evidence="5" id="KW-1185">Reference proteome</keyword>
<proteinExistence type="predicted"/>
<dbReference type="PANTHER" id="PTHR35333:SF3">
    <property type="entry name" value="BETA-LACTAMASE-TYPE TRANSPEPTIDASE FOLD CONTAINING PROTEIN"/>
    <property type="match status" value="1"/>
</dbReference>
<keyword evidence="2" id="KW-0472">Membrane</keyword>
<sequence length="347" mass="36801">MSKHIEHEPQHLTNEASKTANGRRNRSRIVVTIVIAIVAVAVVLGTLAVRAYGHHRVNAAANATAASASATKRNTSNTKDSKARRAAAEKKKAEDKALEEAKAEARGRLDPLNTQIQQQLASADGTWQVYVEDLGSGESFNINNHSQQAASDIKLYVMLAVYQSIADGTLTDDGTIEPLMTQMITVSSNQATNDLVTKLGGGDAQQGLAKVNETAKRYGFTQTSMDDLLYDSGPGSPMKKLTSAQDAGKLLAAAYRGTLVSKDASQHMIDLLCQQQRRSKIPAGLPDGTQVGNKTGEIPGTENDAAVVLGGAHPFVLVVMNTDISDSATAQATIRSIASTAWTAFQS</sequence>
<dbReference type="GO" id="GO:0008800">
    <property type="term" value="F:beta-lactamase activity"/>
    <property type="evidence" value="ECO:0007669"/>
    <property type="project" value="InterPro"/>
</dbReference>
<feature type="compositionally biased region" description="Basic and acidic residues" evidence="1">
    <location>
        <begin position="79"/>
        <end position="103"/>
    </location>
</feature>
<evidence type="ECO:0000256" key="1">
    <source>
        <dbReference type="SAM" id="MobiDB-lite"/>
    </source>
</evidence>
<feature type="domain" description="Beta-lactamase class A catalytic" evidence="3">
    <location>
        <begin position="128"/>
        <end position="173"/>
    </location>
</feature>
<dbReference type="AlphaFoldDB" id="A0A7Y0ETR6"/>
<keyword evidence="2" id="KW-1133">Transmembrane helix</keyword>
<feature type="transmembrane region" description="Helical" evidence="2">
    <location>
        <begin position="29"/>
        <end position="49"/>
    </location>
</feature>
<organism evidence="4 5">
    <name type="scientific">Bifidobacterium erythrocebi</name>
    <dbReference type="NCBI Taxonomy" id="2675325"/>
    <lineage>
        <taxon>Bacteria</taxon>
        <taxon>Bacillati</taxon>
        <taxon>Actinomycetota</taxon>
        <taxon>Actinomycetes</taxon>
        <taxon>Bifidobacteriales</taxon>
        <taxon>Bifidobacteriaceae</taxon>
        <taxon>Bifidobacterium</taxon>
    </lineage>
</organism>
<dbReference type="Gene3D" id="3.40.710.10">
    <property type="entry name" value="DD-peptidase/beta-lactamase superfamily"/>
    <property type="match status" value="1"/>
</dbReference>
<gene>
    <name evidence="4" type="ORF">G1C98_1005</name>
</gene>
<dbReference type="EMBL" id="JAAIIF010000008">
    <property type="protein sequence ID" value="NMM96269.1"/>
    <property type="molecule type" value="Genomic_DNA"/>
</dbReference>
<evidence type="ECO:0000259" key="3">
    <source>
        <dbReference type="Pfam" id="PF13354"/>
    </source>
</evidence>
<dbReference type="InterPro" id="IPR012338">
    <property type="entry name" value="Beta-lactam/transpept-like"/>
</dbReference>
<dbReference type="RefSeq" id="WP_169079884.1">
    <property type="nucleotide sequence ID" value="NZ_JAAIIF010000008.1"/>
</dbReference>
<protein>
    <submittedName>
        <fullName evidence="4">Beta-lactamase</fullName>
    </submittedName>
</protein>
<accession>A0A7Y0ETR6</accession>
<feature type="region of interest" description="Disordered" evidence="1">
    <location>
        <begin position="1"/>
        <end position="23"/>
    </location>
</feature>
<name>A0A7Y0ETR6_9BIFI</name>
<feature type="domain" description="Beta-lactamase class A catalytic" evidence="3">
    <location>
        <begin position="175"/>
        <end position="320"/>
    </location>
</feature>
<dbReference type="InterPro" id="IPR000871">
    <property type="entry name" value="Beta-lactam_class-A"/>
</dbReference>
<dbReference type="PANTHER" id="PTHR35333">
    <property type="entry name" value="BETA-LACTAMASE"/>
    <property type="match status" value="1"/>
</dbReference>